<feature type="domain" description="2Fe-2S ferredoxin-type" evidence="6">
    <location>
        <begin position="254"/>
        <end position="349"/>
    </location>
</feature>
<keyword evidence="3 4" id="KW-0472">Membrane</keyword>
<dbReference type="PANTHER" id="PTHR43081:SF17">
    <property type="entry name" value="BLL5647 PROTEIN"/>
    <property type="match status" value="1"/>
</dbReference>
<name>W9H7L6_9PROT</name>
<dbReference type="InterPro" id="IPR029787">
    <property type="entry name" value="Nucleotide_cyclase"/>
</dbReference>
<dbReference type="PATRIC" id="fig|1385369.3.peg.964"/>
<dbReference type="Pfam" id="PF00111">
    <property type="entry name" value="Fer2"/>
    <property type="match status" value="1"/>
</dbReference>
<dbReference type="SUPFAM" id="SSF55073">
    <property type="entry name" value="Nucleotide cyclase"/>
    <property type="match status" value="1"/>
</dbReference>
<dbReference type="PANTHER" id="PTHR43081">
    <property type="entry name" value="ADENYLATE CYCLASE, TERMINAL-DIFFERENTIATION SPECIFIC-RELATED"/>
    <property type="match status" value="1"/>
</dbReference>
<dbReference type="InterPro" id="IPR012675">
    <property type="entry name" value="Beta-grasp_dom_sf"/>
</dbReference>
<evidence type="ECO:0000256" key="4">
    <source>
        <dbReference type="SAM" id="Phobius"/>
    </source>
</evidence>
<dbReference type="SUPFAM" id="SSF54292">
    <property type="entry name" value="2Fe-2S ferredoxin-like"/>
    <property type="match status" value="1"/>
</dbReference>
<dbReference type="PROSITE" id="PS50125">
    <property type="entry name" value="GUANYLATE_CYCLASE_2"/>
    <property type="match status" value="1"/>
</dbReference>
<feature type="transmembrane region" description="Helical" evidence="4">
    <location>
        <begin position="227"/>
        <end position="245"/>
    </location>
</feature>
<feature type="transmembrane region" description="Helical" evidence="4">
    <location>
        <begin position="131"/>
        <end position="158"/>
    </location>
</feature>
<dbReference type="Gene3D" id="3.30.70.1230">
    <property type="entry name" value="Nucleotide cyclase"/>
    <property type="match status" value="1"/>
</dbReference>
<protein>
    <submittedName>
        <fullName evidence="7">Adenylate cyclase</fullName>
    </submittedName>
</protein>
<evidence type="ECO:0000259" key="6">
    <source>
        <dbReference type="PROSITE" id="PS51085"/>
    </source>
</evidence>
<sequence length="571" mass="62092">MASLDGSRRFQQLRTISGLVLFAYVLSHMLNHSLGLVSLEAMDRWRGILSWQFGGAWIVLLVAALVHIGHALWSLYDRRVMRMPAWQFMQLLLGLSIPFLLIEHVLGTRAVAELYGVNPSYTSVQLTYWRLAPHLGILQSIVMVISWVHGCMGLHFWLRLRSGYRAVAPGLFTLAVLIPTLALLGFLVSGRILLMETADGEAVARILEAARVPGPTTSVFVNDTSLIFRYAFAALIAVTLLARGVRGLLSSRFGTVTLTYVDGPTVTMLPGASILEMSRAYGIPHASVCGGRGRCSTCRVSVGHGRELLPPPSSAEQRVLTRIGAGRDVRLACQVRPRHSVSIRPLMPPASTPEISLRPSSHLEGQEQEIVILFADLRGFTTLSEARLPYDVVFVLNRYFEVVGQAVETHNGHIDKFIGDGMMALFGIDGDPARAAGDALAAARAIADSITQLNRDLEHDLPYPLRVAIGVHSGTVILGEMGYGRARSFTAIGDPVNTTSRLEQIAKDNDVELVVSREVEARAGVDLGDHPLQFVPVRGRRAALEVRLVRLASSLGRTPAASPLTVPPNPA</sequence>
<keyword evidence="4" id="KW-0812">Transmembrane</keyword>
<dbReference type="AlphaFoldDB" id="W9H7L6"/>
<proteinExistence type="predicted"/>
<evidence type="ECO:0000256" key="3">
    <source>
        <dbReference type="ARBA" id="ARBA00023136"/>
    </source>
</evidence>
<comment type="caution">
    <text evidence="7">The sequence shown here is derived from an EMBL/GenBank/DDBJ whole genome shotgun (WGS) entry which is preliminary data.</text>
</comment>
<dbReference type="GO" id="GO:0004016">
    <property type="term" value="F:adenylate cyclase activity"/>
    <property type="evidence" value="ECO:0007669"/>
    <property type="project" value="UniProtKB-ARBA"/>
</dbReference>
<gene>
    <name evidence="7" type="ORF">N825_20215</name>
</gene>
<accession>W9H7L6</accession>
<dbReference type="OrthoDB" id="9762462at2"/>
<evidence type="ECO:0000313" key="7">
    <source>
        <dbReference type="EMBL" id="EWY42220.1"/>
    </source>
</evidence>
<feature type="transmembrane region" description="Helical" evidence="4">
    <location>
        <begin position="12"/>
        <end position="30"/>
    </location>
</feature>
<dbReference type="STRING" id="1385369.N825_20215"/>
<dbReference type="Proteomes" id="UP000019486">
    <property type="component" value="Unassembled WGS sequence"/>
</dbReference>
<evidence type="ECO:0000256" key="2">
    <source>
        <dbReference type="ARBA" id="ARBA00022475"/>
    </source>
</evidence>
<dbReference type="InterPro" id="IPR001041">
    <property type="entry name" value="2Fe-2S_ferredoxin-type"/>
</dbReference>
<dbReference type="InterPro" id="IPR036010">
    <property type="entry name" value="2Fe-2S_ferredoxin-like_sf"/>
</dbReference>
<dbReference type="SMART" id="SM00044">
    <property type="entry name" value="CYCc"/>
    <property type="match status" value="1"/>
</dbReference>
<keyword evidence="8" id="KW-1185">Reference proteome</keyword>
<feature type="transmembrane region" description="Helical" evidence="4">
    <location>
        <begin position="50"/>
        <end position="76"/>
    </location>
</feature>
<dbReference type="GO" id="GO:0051536">
    <property type="term" value="F:iron-sulfur cluster binding"/>
    <property type="evidence" value="ECO:0007669"/>
    <property type="project" value="InterPro"/>
</dbReference>
<feature type="domain" description="Guanylate cyclase" evidence="5">
    <location>
        <begin position="371"/>
        <end position="503"/>
    </location>
</feature>
<dbReference type="GO" id="GO:0005886">
    <property type="term" value="C:plasma membrane"/>
    <property type="evidence" value="ECO:0007669"/>
    <property type="project" value="UniProtKB-SubCell"/>
</dbReference>
<dbReference type="EMBL" id="AVFL01000002">
    <property type="protein sequence ID" value="EWY42220.1"/>
    <property type="molecule type" value="Genomic_DNA"/>
</dbReference>
<dbReference type="Gene3D" id="3.10.20.30">
    <property type="match status" value="1"/>
</dbReference>
<dbReference type="InterPro" id="IPR050697">
    <property type="entry name" value="Adenylyl/Guanylyl_Cyclase_3/4"/>
</dbReference>
<evidence type="ECO:0000259" key="5">
    <source>
        <dbReference type="PROSITE" id="PS50125"/>
    </source>
</evidence>
<comment type="subcellular location">
    <subcellularLocation>
        <location evidence="1">Cell membrane</location>
        <topology evidence="1">Multi-pass membrane protein</topology>
    </subcellularLocation>
</comment>
<feature type="transmembrane region" description="Helical" evidence="4">
    <location>
        <begin position="88"/>
        <end position="111"/>
    </location>
</feature>
<feature type="transmembrane region" description="Helical" evidence="4">
    <location>
        <begin position="170"/>
        <end position="194"/>
    </location>
</feature>
<dbReference type="GO" id="GO:0035556">
    <property type="term" value="P:intracellular signal transduction"/>
    <property type="evidence" value="ECO:0007669"/>
    <property type="project" value="InterPro"/>
</dbReference>
<evidence type="ECO:0000313" key="8">
    <source>
        <dbReference type="Proteomes" id="UP000019486"/>
    </source>
</evidence>
<dbReference type="CDD" id="cd07302">
    <property type="entry name" value="CHD"/>
    <property type="match status" value="1"/>
</dbReference>
<keyword evidence="4" id="KW-1133">Transmembrane helix</keyword>
<dbReference type="InterPro" id="IPR034804">
    <property type="entry name" value="SQR/QFR_C/D"/>
</dbReference>
<dbReference type="InterPro" id="IPR001054">
    <property type="entry name" value="A/G_cyclase"/>
</dbReference>
<reference evidence="7 8" key="1">
    <citation type="submission" date="2013-08" db="EMBL/GenBank/DDBJ databases">
        <title>The genome sequence of Skermanella stibiiresistens.</title>
        <authorList>
            <person name="Zhu W."/>
            <person name="Wang G."/>
        </authorList>
    </citation>
    <scope>NUCLEOTIDE SEQUENCE [LARGE SCALE GENOMIC DNA]</scope>
    <source>
        <strain evidence="7 8">SB22</strain>
    </source>
</reference>
<dbReference type="PROSITE" id="PS51085">
    <property type="entry name" value="2FE2S_FER_2"/>
    <property type="match status" value="1"/>
</dbReference>
<organism evidence="7 8">
    <name type="scientific">Skermanella stibiiresistens SB22</name>
    <dbReference type="NCBI Taxonomy" id="1385369"/>
    <lineage>
        <taxon>Bacteria</taxon>
        <taxon>Pseudomonadati</taxon>
        <taxon>Pseudomonadota</taxon>
        <taxon>Alphaproteobacteria</taxon>
        <taxon>Rhodospirillales</taxon>
        <taxon>Azospirillaceae</taxon>
        <taxon>Skermanella</taxon>
    </lineage>
</organism>
<dbReference type="Pfam" id="PF00211">
    <property type="entry name" value="Guanylate_cyc"/>
    <property type="match status" value="1"/>
</dbReference>
<dbReference type="SUPFAM" id="SSF81343">
    <property type="entry name" value="Fumarate reductase respiratory complex transmembrane subunits"/>
    <property type="match status" value="1"/>
</dbReference>
<dbReference type="CDD" id="cd00207">
    <property type="entry name" value="fer2"/>
    <property type="match status" value="1"/>
</dbReference>
<keyword evidence="2" id="KW-1003">Cell membrane</keyword>
<evidence type="ECO:0000256" key="1">
    <source>
        <dbReference type="ARBA" id="ARBA00004651"/>
    </source>
</evidence>
<dbReference type="RefSeq" id="WP_037447474.1">
    <property type="nucleotide sequence ID" value="NZ_AVFL01000002.1"/>
</dbReference>
<dbReference type="GO" id="GO:0006171">
    <property type="term" value="P:cAMP biosynthetic process"/>
    <property type="evidence" value="ECO:0007669"/>
    <property type="project" value="TreeGrafter"/>
</dbReference>